<evidence type="ECO:0000259" key="4">
    <source>
        <dbReference type="Pfam" id="PF13193"/>
    </source>
</evidence>
<protein>
    <submittedName>
        <fullName evidence="5">Crotonobetaine/carnitine-CoA ligase</fullName>
    </submittedName>
</protein>
<gene>
    <name evidence="5" type="primary">caiC</name>
    <name evidence="5" type="ORF">DWX93_12215</name>
</gene>
<feature type="domain" description="AMP-binding enzyme C-terminal" evidence="4">
    <location>
        <begin position="433"/>
        <end position="508"/>
    </location>
</feature>
<evidence type="ECO:0000256" key="1">
    <source>
        <dbReference type="ARBA" id="ARBA00006432"/>
    </source>
</evidence>
<dbReference type="GO" id="GO:0031956">
    <property type="term" value="F:medium-chain fatty acid-CoA ligase activity"/>
    <property type="evidence" value="ECO:0007669"/>
    <property type="project" value="TreeGrafter"/>
</dbReference>
<dbReference type="InterPro" id="IPR000873">
    <property type="entry name" value="AMP-dep_synth/lig_dom"/>
</dbReference>
<dbReference type="GO" id="GO:0006631">
    <property type="term" value="P:fatty acid metabolic process"/>
    <property type="evidence" value="ECO:0007669"/>
    <property type="project" value="TreeGrafter"/>
</dbReference>
<comment type="similarity">
    <text evidence="1">Belongs to the ATP-dependent AMP-binding enzyme family.</text>
</comment>
<evidence type="ECO:0000313" key="6">
    <source>
        <dbReference type="Proteomes" id="UP000266172"/>
    </source>
</evidence>
<evidence type="ECO:0000313" key="5">
    <source>
        <dbReference type="EMBL" id="RGS38742.1"/>
    </source>
</evidence>
<accession>A0A395V521</accession>
<dbReference type="InterPro" id="IPR025110">
    <property type="entry name" value="AMP-bd_C"/>
</dbReference>
<evidence type="ECO:0000256" key="2">
    <source>
        <dbReference type="ARBA" id="ARBA00022598"/>
    </source>
</evidence>
<keyword evidence="2 5" id="KW-0436">Ligase</keyword>
<dbReference type="Gene3D" id="3.30.300.30">
    <property type="match status" value="1"/>
</dbReference>
<dbReference type="Gene3D" id="3.40.50.12780">
    <property type="entry name" value="N-terminal domain of ligase-like"/>
    <property type="match status" value="1"/>
</dbReference>
<dbReference type="InterPro" id="IPR045851">
    <property type="entry name" value="AMP-bd_C_sf"/>
</dbReference>
<organism evidence="5 6">
    <name type="scientific">Roseburia hominis</name>
    <dbReference type="NCBI Taxonomy" id="301301"/>
    <lineage>
        <taxon>Bacteria</taxon>
        <taxon>Bacillati</taxon>
        <taxon>Bacillota</taxon>
        <taxon>Clostridia</taxon>
        <taxon>Lachnospirales</taxon>
        <taxon>Lachnospiraceae</taxon>
        <taxon>Roseburia</taxon>
    </lineage>
</organism>
<comment type="caution">
    <text evidence="5">The sequence shown here is derived from an EMBL/GenBank/DDBJ whole genome shotgun (WGS) entry which is preliminary data.</text>
</comment>
<proteinExistence type="inferred from homology"/>
<name>A0A395V521_9FIRM</name>
<sequence>MTDIAGNRTLSSQWNETVQFYGNQNFLEYISVDDQLTSYTYSEFHYRVIQTANWFHSLGIRKGELVALHLHNSPEYLMCWLALAQIGAVSVPLNEHYRLQESKFVLQKCDIHRIIVEPSSLPIYQSNKEDLLLSTIILAWGECPDPDILSLSASSFFDGSRLDESCEILPEDTAVILFTSGTTQYPKGVIYTHCNVVYGGIIHMQQIGMCPGDRFLSCMPCYHMDFQEMAAMSVIVAGGTLIMVEHYSAHKFWKQICDTKANFTDTMSIMNRTLMLQPVQPWEQDHCLKQVYFSMGLSTEEKDEFERRFHVQFLNSYGMTETISAVTCSPISGDKNWPSVGRAALSYDIKIIDCDGKEVAPGKTGEICVHGIPGRSLTPGYYNDPGATECLLDKDGWLHSGDRGYIDEAGWLFFIDRWGNMIKRSGENISSLEVECVLTSHPKIADAAVIGIPDPIRNQAVKAFIQFADGESLTIAELEQYCSDRLSKFKVPTFWQFVDDFPRTATGKIKKKELK</sequence>
<dbReference type="Pfam" id="PF13193">
    <property type="entry name" value="AMP-binding_C"/>
    <property type="match status" value="1"/>
</dbReference>
<dbReference type="SUPFAM" id="SSF56801">
    <property type="entry name" value="Acetyl-CoA synthetase-like"/>
    <property type="match status" value="1"/>
</dbReference>
<evidence type="ECO:0000259" key="3">
    <source>
        <dbReference type="Pfam" id="PF00501"/>
    </source>
</evidence>
<dbReference type="EMBL" id="QRVL01000011">
    <property type="protein sequence ID" value="RGS38742.1"/>
    <property type="molecule type" value="Genomic_DNA"/>
</dbReference>
<dbReference type="RefSeq" id="WP_118097825.1">
    <property type="nucleotide sequence ID" value="NZ_CAUELN010000003.1"/>
</dbReference>
<feature type="domain" description="AMP-dependent synthetase/ligase" evidence="3">
    <location>
        <begin position="31"/>
        <end position="382"/>
    </location>
</feature>
<dbReference type="PANTHER" id="PTHR43201">
    <property type="entry name" value="ACYL-COA SYNTHETASE"/>
    <property type="match status" value="1"/>
</dbReference>
<reference evidence="5 6" key="1">
    <citation type="submission" date="2018-08" db="EMBL/GenBank/DDBJ databases">
        <title>A genome reference for cultivated species of the human gut microbiota.</title>
        <authorList>
            <person name="Zou Y."/>
            <person name="Xue W."/>
            <person name="Luo G."/>
        </authorList>
    </citation>
    <scope>NUCLEOTIDE SEQUENCE [LARGE SCALE GENOMIC DNA]</scope>
    <source>
        <strain evidence="5 6">AF22-12AC</strain>
    </source>
</reference>
<dbReference type="Proteomes" id="UP000266172">
    <property type="component" value="Unassembled WGS sequence"/>
</dbReference>
<dbReference type="AlphaFoldDB" id="A0A395V521"/>
<dbReference type="InterPro" id="IPR042099">
    <property type="entry name" value="ANL_N_sf"/>
</dbReference>
<dbReference type="PANTHER" id="PTHR43201:SF5">
    <property type="entry name" value="MEDIUM-CHAIN ACYL-COA LIGASE ACSF2, MITOCHONDRIAL"/>
    <property type="match status" value="1"/>
</dbReference>
<dbReference type="Pfam" id="PF00501">
    <property type="entry name" value="AMP-binding"/>
    <property type="match status" value="1"/>
</dbReference>